<dbReference type="Pfam" id="PF09413">
    <property type="entry name" value="DUF2007"/>
    <property type="match status" value="1"/>
</dbReference>
<name>A0ABS9J1D1_9FLAO</name>
<evidence type="ECO:0000259" key="1">
    <source>
        <dbReference type="Pfam" id="PF09413"/>
    </source>
</evidence>
<evidence type="ECO:0000313" key="2">
    <source>
        <dbReference type="EMBL" id="MCF8714248.1"/>
    </source>
</evidence>
<dbReference type="InterPro" id="IPR018551">
    <property type="entry name" value="DUF2007"/>
</dbReference>
<comment type="caution">
    <text evidence="2">The sequence shown here is derived from an EMBL/GenBank/DDBJ whole genome shotgun (WGS) entry which is preliminary data.</text>
</comment>
<dbReference type="EMBL" id="JAETXX010000002">
    <property type="protein sequence ID" value="MCF8714248.1"/>
    <property type="molecule type" value="Genomic_DNA"/>
</dbReference>
<dbReference type="Proteomes" id="UP000829517">
    <property type="component" value="Unassembled WGS sequence"/>
</dbReference>
<keyword evidence="3" id="KW-1185">Reference proteome</keyword>
<organism evidence="2 3">
    <name type="scientific">Joostella atrarenae</name>
    <dbReference type="NCBI Taxonomy" id="679257"/>
    <lineage>
        <taxon>Bacteria</taxon>
        <taxon>Pseudomonadati</taxon>
        <taxon>Bacteroidota</taxon>
        <taxon>Flavobacteriia</taxon>
        <taxon>Flavobacteriales</taxon>
        <taxon>Flavobacteriaceae</taxon>
        <taxon>Joostella</taxon>
    </lineage>
</organism>
<accession>A0ABS9J1D1</accession>
<reference evidence="2 3" key="1">
    <citation type="submission" date="2021-01" db="EMBL/GenBank/DDBJ databases">
        <title>Genome sequencing of Joostella atrarenae M1-2 (= KCTC 23194).</title>
        <authorList>
            <person name="Zakaria M.R."/>
            <person name="Lam M.Q."/>
            <person name="Chong C.S."/>
        </authorList>
    </citation>
    <scope>NUCLEOTIDE SEQUENCE [LARGE SCALE GENOMIC DNA]</scope>
    <source>
        <strain evidence="2 3">M1-2</strain>
    </source>
</reference>
<sequence length="79" mass="8830">MENKDYIRIFTGSSIQAGLLQSRLEEVAISPVIKNETESARLAGFGPSVINQVQLFVHKDEHEKALEILAGIEKEFSEE</sequence>
<evidence type="ECO:0000313" key="3">
    <source>
        <dbReference type="Proteomes" id="UP000829517"/>
    </source>
</evidence>
<protein>
    <submittedName>
        <fullName evidence="2">DUF2007 domain-containing protein</fullName>
    </submittedName>
</protein>
<proteinExistence type="predicted"/>
<dbReference type="RefSeq" id="WP_236958210.1">
    <property type="nucleotide sequence ID" value="NZ_JAETXX010000002.1"/>
</dbReference>
<gene>
    <name evidence="2" type="ORF">JM658_05340</name>
</gene>
<feature type="domain" description="DUF2007" evidence="1">
    <location>
        <begin position="10"/>
        <end position="71"/>
    </location>
</feature>